<feature type="chain" id="PRO_5045458772" evidence="5">
    <location>
        <begin position="25"/>
        <end position="674"/>
    </location>
</feature>
<comment type="caution">
    <text evidence="8">The sequence shown here is derived from an EMBL/GenBank/DDBJ whole genome shotgun (WGS) entry which is preliminary data.</text>
</comment>
<sequence>MLKKLMVVFSLSFIVFLCPQMSHAYDPEYYQEPYRNQVHFSPEFGWMNDPNGLVYYHGLYHMYYQYYPYGLLWGPMHWGHAISTDLTHWIPQKIALYPDAQGHIFSGSIIIDKKNDSGFGKDTMVAFYTNDRKGIQDQRIAVSHDEGQTWEKINEPIMKNPGIKDWRDPNVFWYQKDKKWIMVLTTHNKAMFYSSKNLKQWTLMSTFGPTDQSKGVWECPSLMRLPVENSNQKKWVLQISRTEGSPAGGTGVEYFVGDFNGQHFIQHRKLKRRDWVNYGADYYAAIPWNNLEGPRGERVTIAWMSSWKYAERTPTTPWRNSMSLPVSLTLVKMGDAFRLKQTPIYYLKPKDGHIRFHHKTIQPSTNILKGHKFKVGEIKAEFDLSKSNAKEFGFQLREGNGQYTRIGYQVTTHRLFVDRSHSSNFHFNSDITGVHAIHMNPTNHKIQLHIFLDHSALEVFGNNGIRVITDQIFPRVNNDGMSLYSSGGHTVITSFVLQPFTSIWGSSPLVSNIKKWQTIKGIWADSMSGKVGQTEDEGSILSNRMGKNFVYESDVTIINRNYINKGTGTGGLIFHSDKVAKNMYVAALDIPHKSVQLIKVCNGKRQVISQKTMPLKGNQTYHLKVIVQQNLIKIYLDRKLMIEKQNPTFHQGLVGLYTFQSSSAFQNIHFTSKP</sequence>
<organism evidence="8 9">
    <name type="scientific">Terrilactibacillus laevilacticus</name>
    <dbReference type="NCBI Taxonomy" id="1380157"/>
    <lineage>
        <taxon>Bacteria</taxon>
        <taxon>Bacillati</taxon>
        <taxon>Bacillota</taxon>
        <taxon>Bacilli</taxon>
        <taxon>Bacillales</taxon>
        <taxon>Bacillaceae</taxon>
        <taxon>Terrilactibacillus</taxon>
    </lineage>
</organism>
<reference evidence="9" key="1">
    <citation type="journal article" date="2019" name="Int. J. Syst. Evol. Microbiol.">
        <title>The Global Catalogue of Microorganisms (GCM) 10K type strain sequencing project: providing services to taxonomists for standard genome sequencing and annotation.</title>
        <authorList>
            <consortium name="The Broad Institute Genomics Platform"/>
            <consortium name="The Broad Institute Genome Sequencing Center for Infectious Disease"/>
            <person name="Wu L."/>
            <person name="Ma J."/>
        </authorList>
    </citation>
    <scope>NUCLEOTIDE SEQUENCE [LARGE SCALE GENOMIC DNA]</scope>
    <source>
        <strain evidence="9">TISTR 2241</strain>
    </source>
</reference>
<dbReference type="PANTHER" id="PTHR42800">
    <property type="entry name" value="EXOINULINASE INUD (AFU_ORTHOLOGUE AFUA_5G00480)"/>
    <property type="match status" value="1"/>
</dbReference>
<dbReference type="PANTHER" id="PTHR42800:SF1">
    <property type="entry name" value="EXOINULINASE INUD (AFU_ORTHOLOGUE AFUA_5G00480)"/>
    <property type="match status" value="1"/>
</dbReference>
<dbReference type="InterPro" id="IPR013189">
    <property type="entry name" value="Glyco_hydro_32_C"/>
</dbReference>
<keyword evidence="9" id="KW-1185">Reference proteome</keyword>
<feature type="domain" description="Glycosyl hydrolase family 32 N-terminal" evidence="6">
    <location>
        <begin position="39"/>
        <end position="343"/>
    </location>
</feature>
<evidence type="ECO:0000259" key="6">
    <source>
        <dbReference type="Pfam" id="PF00251"/>
    </source>
</evidence>
<evidence type="ECO:0000256" key="2">
    <source>
        <dbReference type="ARBA" id="ARBA00022801"/>
    </source>
</evidence>
<keyword evidence="3 4" id="KW-0326">Glycosidase</keyword>
<name>A0ABW5PRR6_9BACI</name>
<dbReference type="Gene3D" id="2.60.120.560">
    <property type="entry name" value="Exo-inulinase, domain 1"/>
    <property type="match status" value="2"/>
</dbReference>
<dbReference type="EMBL" id="JBHUMR010000013">
    <property type="protein sequence ID" value="MFD2617602.1"/>
    <property type="molecule type" value="Genomic_DNA"/>
</dbReference>
<dbReference type="Gene3D" id="2.115.10.20">
    <property type="entry name" value="Glycosyl hydrolase domain, family 43"/>
    <property type="match status" value="1"/>
</dbReference>
<dbReference type="PROSITE" id="PS00609">
    <property type="entry name" value="GLYCOSYL_HYDROL_F32"/>
    <property type="match status" value="1"/>
</dbReference>
<dbReference type="InterPro" id="IPR013320">
    <property type="entry name" value="ConA-like_dom_sf"/>
</dbReference>
<dbReference type="InterPro" id="IPR023296">
    <property type="entry name" value="Glyco_hydro_beta-prop_sf"/>
</dbReference>
<dbReference type="Proteomes" id="UP001597458">
    <property type="component" value="Unassembled WGS sequence"/>
</dbReference>
<evidence type="ECO:0000256" key="1">
    <source>
        <dbReference type="ARBA" id="ARBA00009902"/>
    </source>
</evidence>
<evidence type="ECO:0000313" key="8">
    <source>
        <dbReference type="EMBL" id="MFD2617602.1"/>
    </source>
</evidence>
<keyword evidence="5" id="KW-0732">Signal</keyword>
<gene>
    <name evidence="8" type="ORF">ACFSTF_09835</name>
</gene>
<feature type="domain" description="Glycosyl hydrolase family 32 C-terminal" evidence="7">
    <location>
        <begin position="364"/>
        <end position="495"/>
    </location>
</feature>
<proteinExistence type="inferred from homology"/>
<feature type="signal peptide" evidence="5">
    <location>
        <begin position="1"/>
        <end position="24"/>
    </location>
</feature>
<dbReference type="InterPro" id="IPR018053">
    <property type="entry name" value="Glyco_hydro_32_AS"/>
</dbReference>
<dbReference type="RefSeq" id="WP_181406430.1">
    <property type="nucleotide sequence ID" value="NZ_JBHUMR010000013.1"/>
</dbReference>
<dbReference type="CDD" id="cd18622">
    <property type="entry name" value="GH32_Inu-like"/>
    <property type="match status" value="1"/>
</dbReference>
<dbReference type="SMART" id="SM00640">
    <property type="entry name" value="Glyco_32"/>
    <property type="match status" value="1"/>
</dbReference>
<dbReference type="SUPFAM" id="SSF49899">
    <property type="entry name" value="Concanavalin A-like lectins/glucanases"/>
    <property type="match status" value="1"/>
</dbReference>
<evidence type="ECO:0000256" key="4">
    <source>
        <dbReference type="RuleBase" id="RU362110"/>
    </source>
</evidence>
<accession>A0ABW5PRR6</accession>
<evidence type="ECO:0000259" key="7">
    <source>
        <dbReference type="Pfam" id="PF08244"/>
    </source>
</evidence>
<evidence type="ECO:0000256" key="3">
    <source>
        <dbReference type="ARBA" id="ARBA00023295"/>
    </source>
</evidence>
<dbReference type="Pfam" id="PF00251">
    <property type="entry name" value="Glyco_hydro_32N"/>
    <property type="match status" value="1"/>
</dbReference>
<dbReference type="SUPFAM" id="SSF75005">
    <property type="entry name" value="Arabinanase/levansucrase/invertase"/>
    <property type="match status" value="1"/>
</dbReference>
<evidence type="ECO:0000256" key="5">
    <source>
        <dbReference type="SAM" id="SignalP"/>
    </source>
</evidence>
<dbReference type="GO" id="GO:0016787">
    <property type="term" value="F:hydrolase activity"/>
    <property type="evidence" value="ECO:0007669"/>
    <property type="project" value="UniProtKB-KW"/>
</dbReference>
<protein>
    <submittedName>
        <fullName evidence="8">Glycoside hydrolase family 32 protein</fullName>
    </submittedName>
</protein>
<keyword evidence="2 4" id="KW-0378">Hydrolase</keyword>
<comment type="similarity">
    <text evidence="1 4">Belongs to the glycosyl hydrolase 32 family.</text>
</comment>
<dbReference type="InterPro" id="IPR013148">
    <property type="entry name" value="Glyco_hydro_32_N"/>
</dbReference>
<dbReference type="InterPro" id="IPR001362">
    <property type="entry name" value="Glyco_hydro_32"/>
</dbReference>
<dbReference type="Pfam" id="PF08244">
    <property type="entry name" value="Glyco_hydro_32C"/>
    <property type="match status" value="1"/>
</dbReference>
<evidence type="ECO:0000313" key="9">
    <source>
        <dbReference type="Proteomes" id="UP001597458"/>
    </source>
</evidence>